<name>A0ABY0HG40_9PEZI</name>
<accession>A0ABY0HG40</accession>
<reference evidence="5 6" key="1">
    <citation type="submission" date="2018-06" db="EMBL/GenBank/DDBJ databases">
        <title>Complete Genomes of Monosporascus.</title>
        <authorList>
            <person name="Robinson A.J."/>
            <person name="Natvig D.O."/>
        </authorList>
    </citation>
    <scope>NUCLEOTIDE SEQUENCE [LARGE SCALE GENOMIC DNA]</scope>
    <source>
        <strain evidence="5 6">CBS 609.92</strain>
    </source>
</reference>
<gene>
    <name evidence="5" type="ORF">DL762_001561</name>
</gene>
<dbReference type="InterPro" id="IPR027417">
    <property type="entry name" value="P-loop_NTPase"/>
</dbReference>
<evidence type="ECO:0008006" key="7">
    <source>
        <dbReference type="Google" id="ProtNLM"/>
    </source>
</evidence>
<comment type="caution">
    <text evidence="5">The sequence shown here is derived from an EMBL/GenBank/DDBJ whole genome shotgun (WGS) entry which is preliminary data.</text>
</comment>
<evidence type="ECO:0000256" key="1">
    <source>
        <dbReference type="ARBA" id="ARBA00022741"/>
    </source>
</evidence>
<feature type="compositionally biased region" description="Low complexity" evidence="4">
    <location>
        <begin position="1"/>
        <end position="21"/>
    </location>
</feature>
<feature type="region of interest" description="Disordered" evidence="4">
    <location>
        <begin position="285"/>
        <end position="348"/>
    </location>
</feature>
<dbReference type="Proteomes" id="UP000294003">
    <property type="component" value="Unassembled WGS sequence"/>
</dbReference>
<feature type="compositionally biased region" description="Basic residues" evidence="4">
    <location>
        <begin position="160"/>
        <end position="169"/>
    </location>
</feature>
<evidence type="ECO:0000313" key="5">
    <source>
        <dbReference type="EMBL" id="RYO92658.1"/>
    </source>
</evidence>
<organism evidence="5 6">
    <name type="scientific">Monosporascus cannonballus</name>
    <dbReference type="NCBI Taxonomy" id="155416"/>
    <lineage>
        <taxon>Eukaryota</taxon>
        <taxon>Fungi</taxon>
        <taxon>Dikarya</taxon>
        <taxon>Ascomycota</taxon>
        <taxon>Pezizomycotina</taxon>
        <taxon>Sordariomycetes</taxon>
        <taxon>Xylariomycetidae</taxon>
        <taxon>Xylariales</taxon>
        <taxon>Xylariales incertae sedis</taxon>
        <taxon>Monosporascus</taxon>
    </lineage>
</organism>
<dbReference type="InterPro" id="IPR038718">
    <property type="entry name" value="SNF2-like_sf"/>
</dbReference>
<evidence type="ECO:0000256" key="2">
    <source>
        <dbReference type="ARBA" id="ARBA00022801"/>
    </source>
</evidence>
<feature type="compositionally biased region" description="Acidic residues" evidence="4">
    <location>
        <begin position="179"/>
        <end position="190"/>
    </location>
</feature>
<feature type="compositionally biased region" description="Basic and acidic residues" evidence="4">
    <location>
        <begin position="303"/>
        <end position="321"/>
    </location>
</feature>
<keyword evidence="3" id="KW-0067">ATP-binding</keyword>
<dbReference type="PANTHER" id="PTHR45626:SF38">
    <property type="entry name" value="DEAD-BOX PROTEIN"/>
    <property type="match status" value="1"/>
</dbReference>
<evidence type="ECO:0000313" key="6">
    <source>
        <dbReference type="Proteomes" id="UP000294003"/>
    </source>
</evidence>
<protein>
    <recommendedName>
        <fullName evidence="7">SNF2 N-terminal domain-containing protein</fullName>
    </recommendedName>
</protein>
<keyword evidence="6" id="KW-1185">Reference proteome</keyword>
<dbReference type="SUPFAM" id="SSF52540">
    <property type="entry name" value="P-loop containing nucleoside triphosphate hydrolases"/>
    <property type="match status" value="1"/>
</dbReference>
<dbReference type="EMBL" id="QJNS01000025">
    <property type="protein sequence ID" value="RYO92658.1"/>
    <property type="molecule type" value="Genomic_DNA"/>
</dbReference>
<feature type="compositionally biased region" description="Acidic residues" evidence="4">
    <location>
        <begin position="52"/>
        <end position="62"/>
    </location>
</feature>
<keyword evidence="2" id="KW-0378">Hydrolase</keyword>
<feature type="compositionally biased region" description="Polar residues" evidence="4">
    <location>
        <begin position="336"/>
        <end position="347"/>
    </location>
</feature>
<evidence type="ECO:0000256" key="3">
    <source>
        <dbReference type="ARBA" id="ARBA00022840"/>
    </source>
</evidence>
<dbReference type="InterPro" id="IPR050628">
    <property type="entry name" value="SNF2_RAD54_helicase_TF"/>
</dbReference>
<dbReference type="Gene3D" id="3.40.50.10810">
    <property type="entry name" value="Tandem AAA-ATPase domain"/>
    <property type="match status" value="1"/>
</dbReference>
<keyword evidence="1" id="KW-0547">Nucleotide-binding</keyword>
<proteinExistence type="predicted"/>
<feature type="region of interest" description="Disordered" evidence="4">
    <location>
        <begin position="244"/>
        <end position="267"/>
    </location>
</feature>
<sequence>MPVCDFSSSSDSGSDSGSPVTDDSDTQGMSLLRAFTYGNYTEGDGKTRAEAEDGNSDDEEESLFVSNAGEEIYDAGLENSLSQPEHIKSEDRDDYDVGDFDVSNVGLSNVKLPLPSGETRTRTRRPRTYLGGVSRGDELESDGFQPEPSLESDDQEQTPRRHSRKRKRTAPPCHRNDGDASEAYDDSVDEEAIQEFADAKVQCDELRKLKQSGRISRSQRFDLIKLEGKIEQYRKRLGLDELSAAHSERTQSSSAPAHRLDYRSSGRSYGSEVVDLTGDDVQEYATGSVAAETTQPRKRRKPARDAAEAHARYLADMEAKQNKRVKAKSSLRASERSASPKNSQLLGPSQMRIRGTKTTMPGRANKALFNLLRHHDPVEESNRAKGPTADAGIHATTKKSQFEQLLANVPGNFDIHLRAENMEQIQEAAKRFGYSRVKAKDGGWLVKGMTTPLMAHQLLATDWMLSREFAPAEPYGGVLADVMGLGKTLEMLAVVLATRLPTQRRPVVEE</sequence>
<feature type="region of interest" description="Disordered" evidence="4">
    <location>
        <begin position="1"/>
        <end position="190"/>
    </location>
</feature>
<evidence type="ECO:0000256" key="4">
    <source>
        <dbReference type="SAM" id="MobiDB-lite"/>
    </source>
</evidence>
<dbReference type="PANTHER" id="PTHR45626">
    <property type="entry name" value="TRANSCRIPTION TERMINATION FACTOR 2-RELATED"/>
    <property type="match status" value="1"/>
</dbReference>